<evidence type="ECO:0000256" key="1">
    <source>
        <dbReference type="ARBA" id="ARBA00022741"/>
    </source>
</evidence>
<evidence type="ECO:0000259" key="3">
    <source>
        <dbReference type="PROSITE" id="PS51192"/>
    </source>
</evidence>
<dbReference type="InterPro" id="IPR027417">
    <property type="entry name" value="P-loop_NTPase"/>
</dbReference>
<reference evidence="4" key="1">
    <citation type="journal article" date="2022" name="bioRxiv">
        <title>Deciphering the potential niche of two novel black yeast fungi from a biological soil crust based on their genomes, phenotypes, and melanin regulation.</title>
        <authorList>
            <consortium name="DOE Joint Genome Institute"/>
            <person name="Carr E.C."/>
            <person name="Barton Q."/>
            <person name="Grambo S."/>
            <person name="Sullivan M."/>
            <person name="Renfro C.M."/>
            <person name="Kuo A."/>
            <person name="Pangilinan J."/>
            <person name="Lipzen A."/>
            <person name="Keymanesh K."/>
            <person name="Savage E."/>
            <person name="Barry K."/>
            <person name="Grigoriev I.V."/>
            <person name="Riekhof W.R."/>
            <person name="Harris S.S."/>
        </authorList>
    </citation>
    <scope>NUCLEOTIDE SEQUENCE</scope>
    <source>
        <strain evidence="4">JF 03-4F</strain>
    </source>
</reference>
<gene>
    <name evidence="4" type="ORF">EDD36DRAFT_74556</name>
</gene>
<dbReference type="Proteomes" id="UP001203852">
    <property type="component" value="Unassembled WGS sequence"/>
</dbReference>
<feature type="domain" description="Helicase ATP-binding" evidence="3">
    <location>
        <begin position="41"/>
        <end position="121"/>
    </location>
</feature>
<dbReference type="EMBL" id="MU404360">
    <property type="protein sequence ID" value="KAI1609547.1"/>
    <property type="molecule type" value="Genomic_DNA"/>
</dbReference>
<dbReference type="SUPFAM" id="SSF52540">
    <property type="entry name" value="P-loop containing nucleoside triphosphate hydrolases"/>
    <property type="match status" value="1"/>
</dbReference>
<dbReference type="GO" id="GO:0005524">
    <property type="term" value="F:ATP binding"/>
    <property type="evidence" value="ECO:0007669"/>
    <property type="project" value="InterPro"/>
</dbReference>
<keyword evidence="1" id="KW-0547">Nucleotide-binding</keyword>
<evidence type="ECO:0000256" key="2">
    <source>
        <dbReference type="ARBA" id="ARBA00022840"/>
    </source>
</evidence>
<dbReference type="Gene3D" id="3.40.50.10810">
    <property type="entry name" value="Tandem AAA-ATPase domain"/>
    <property type="match status" value="1"/>
</dbReference>
<comment type="caution">
    <text evidence="4">The sequence shown here is derived from an EMBL/GenBank/DDBJ whole genome shotgun (WGS) entry which is preliminary data.</text>
</comment>
<accession>A0AAN6I9F8</accession>
<keyword evidence="2" id="KW-0067">ATP-binding</keyword>
<dbReference type="AlphaFoldDB" id="A0AAN6I9F8"/>
<evidence type="ECO:0000313" key="4">
    <source>
        <dbReference type="EMBL" id="KAI1609547.1"/>
    </source>
</evidence>
<keyword evidence="5" id="KW-1185">Reference proteome</keyword>
<dbReference type="InterPro" id="IPR014001">
    <property type="entry name" value="Helicase_ATP-bd"/>
</dbReference>
<proteinExistence type="predicted"/>
<name>A0AAN6I9F8_9EURO</name>
<protein>
    <recommendedName>
        <fullName evidence="3">Helicase ATP-binding domain-containing protein</fullName>
    </recommendedName>
</protein>
<organism evidence="4 5">
    <name type="scientific">Exophiala viscosa</name>
    <dbReference type="NCBI Taxonomy" id="2486360"/>
    <lineage>
        <taxon>Eukaryota</taxon>
        <taxon>Fungi</taxon>
        <taxon>Dikarya</taxon>
        <taxon>Ascomycota</taxon>
        <taxon>Pezizomycotina</taxon>
        <taxon>Eurotiomycetes</taxon>
        <taxon>Chaetothyriomycetidae</taxon>
        <taxon>Chaetothyriales</taxon>
        <taxon>Herpotrichiellaceae</taxon>
        <taxon>Exophiala</taxon>
    </lineage>
</organism>
<dbReference type="PROSITE" id="PS51192">
    <property type="entry name" value="HELICASE_ATP_BIND_1"/>
    <property type="match status" value="1"/>
</dbReference>
<evidence type="ECO:0000313" key="5">
    <source>
        <dbReference type="Proteomes" id="UP001203852"/>
    </source>
</evidence>
<sequence>MTTCPGAMSTAGTICWKRRMSTEWTTTSGESSLTLDLRIQTTPASWHRTSPAARAAVTVLLLKKASLTIADEAHCLSNPKTAQSKCLAKLGPKQRRIALTGTPISNNFDNFYSILSSLDTY</sequence>
<dbReference type="InterPro" id="IPR000330">
    <property type="entry name" value="SNF2_N"/>
</dbReference>
<dbReference type="Pfam" id="PF00176">
    <property type="entry name" value="SNF2-rel_dom"/>
    <property type="match status" value="1"/>
</dbReference>
<dbReference type="InterPro" id="IPR038718">
    <property type="entry name" value="SNF2-like_sf"/>
</dbReference>